<dbReference type="AlphaFoldDB" id="A0A392RGN8"/>
<evidence type="ECO:0000313" key="3">
    <source>
        <dbReference type="EMBL" id="MCI35763.1"/>
    </source>
</evidence>
<protein>
    <submittedName>
        <fullName evidence="3">Copia-type polyprotein</fullName>
    </submittedName>
</protein>
<dbReference type="Proteomes" id="UP000265520">
    <property type="component" value="Unassembled WGS sequence"/>
</dbReference>
<feature type="region of interest" description="Disordered" evidence="1">
    <location>
        <begin position="1"/>
        <end position="29"/>
    </location>
</feature>
<organism evidence="3 4">
    <name type="scientific">Trifolium medium</name>
    <dbReference type="NCBI Taxonomy" id="97028"/>
    <lineage>
        <taxon>Eukaryota</taxon>
        <taxon>Viridiplantae</taxon>
        <taxon>Streptophyta</taxon>
        <taxon>Embryophyta</taxon>
        <taxon>Tracheophyta</taxon>
        <taxon>Spermatophyta</taxon>
        <taxon>Magnoliopsida</taxon>
        <taxon>eudicotyledons</taxon>
        <taxon>Gunneridae</taxon>
        <taxon>Pentapetalae</taxon>
        <taxon>rosids</taxon>
        <taxon>fabids</taxon>
        <taxon>Fabales</taxon>
        <taxon>Fabaceae</taxon>
        <taxon>Papilionoideae</taxon>
        <taxon>50 kb inversion clade</taxon>
        <taxon>NPAAA clade</taxon>
        <taxon>Hologalegina</taxon>
        <taxon>IRL clade</taxon>
        <taxon>Trifolieae</taxon>
        <taxon>Trifolium</taxon>
    </lineage>
</organism>
<keyword evidence="4" id="KW-1185">Reference proteome</keyword>
<feature type="non-terminal residue" evidence="3">
    <location>
        <position position="134"/>
    </location>
</feature>
<reference evidence="3 4" key="1">
    <citation type="journal article" date="2018" name="Front. Plant Sci.">
        <title>Red Clover (Trifolium pratense) and Zigzag Clover (T. medium) - A Picture of Genomic Similarities and Differences.</title>
        <authorList>
            <person name="Dluhosova J."/>
            <person name="Istvanek J."/>
            <person name="Nedelnik J."/>
            <person name="Repkova J."/>
        </authorList>
    </citation>
    <scope>NUCLEOTIDE SEQUENCE [LARGE SCALE GENOMIC DNA]</scope>
    <source>
        <strain evidence="4">cv. 10/8</strain>
        <tissue evidence="3">Leaf</tissue>
    </source>
</reference>
<evidence type="ECO:0000256" key="1">
    <source>
        <dbReference type="SAM" id="MobiDB-lite"/>
    </source>
</evidence>
<name>A0A392RGN8_9FABA</name>
<evidence type="ECO:0000259" key="2">
    <source>
        <dbReference type="Pfam" id="PF07727"/>
    </source>
</evidence>
<dbReference type="Pfam" id="PF07727">
    <property type="entry name" value="RVT_2"/>
    <property type="match status" value="1"/>
</dbReference>
<dbReference type="InterPro" id="IPR013103">
    <property type="entry name" value="RVT_2"/>
</dbReference>
<accession>A0A392RGN8</accession>
<evidence type="ECO:0000313" key="4">
    <source>
        <dbReference type="Proteomes" id="UP000265520"/>
    </source>
</evidence>
<proteinExistence type="predicted"/>
<feature type="non-terminal residue" evidence="3">
    <location>
        <position position="1"/>
    </location>
</feature>
<feature type="compositionally biased region" description="Polar residues" evidence="1">
    <location>
        <begin position="1"/>
        <end position="15"/>
    </location>
</feature>
<sequence>HSDSTEAQEWVPNTSSEDESQHGEDELPPRLIRLPGHLRDFVVGNEAQQDDDMQNLAFYSNCEDPDTYDEACKKQVWRDAMEAEIKAIEANNTWKLTTLPRGVKAIGVKWIFKTKYNENGQIEKHKARLVAKGY</sequence>
<comment type="caution">
    <text evidence="3">The sequence shown here is derived from an EMBL/GenBank/DDBJ whole genome shotgun (WGS) entry which is preliminary data.</text>
</comment>
<dbReference type="EMBL" id="LXQA010226791">
    <property type="protein sequence ID" value="MCI35763.1"/>
    <property type="molecule type" value="Genomic_DNA"/>
</dbReference>
<feature type="compositionally biased region" description="Basic and acidic residues" evidence="1">
    <location>
        <begin position="19"/>
        <end position="28"/>
    </location>
</feature>
<feature type="domain" description="Reverse transcriptase Ty1/copia-type" evidence="2">
    <location>
        <begin position="91"/>
        <end position="134"/>
    </location>
</feature>